<evidence type="ECO:0000313" key="3">
    <source>
        <dbReference type="Proteomes" id="UP000222531"/>
    </source>
</evidence>
<feature type="transmembrane region" description="Helical" evidence="1">
    <location>
        <begin position="148"/>
        <end position="169"/>
    </location>
</feature>
<name>A0A2G1XFX3_STRCJ</name>
<keyword evidence="1" id="KW-0472">Membrane</keyword>
<keyword evidence="1" id="KW-1133">Transmembrane helix</keyword>
<sequence length="170" mass="17704">MRFGGALLVLGGLVLGTFGAGVSAYSSGALGTRGTFTVERCEHRSTTQRGGGRGADGVDCTGSFRPAGGGGARQGLSVDREYEAGRRVDVSCAFADTCYEIDRVNASGWFAGFLAALAMVCLGGPGVVRGATWRTERYERGRAIQRRLVKGLLWPAAGLLAGCVLLRLAL</sequence>
<dbReference type="Proteomes" id="UP000222531">
    <property type="component" value="Unassembled WGS sequence"/>
</dbReference>
<reference evidence="2 3" key="1">
    <citation type="journal article" date="2017" name="Biochemistry">
        <title>Identification of the Biosynthetic Pathway for the Antibiotic Bicyclomycin.</title>
        <authorList>
            <person name="Patteson J."/>
            <person name="Cai W."/>
            <person name="Johnson R.A."/>
            <person name="Santa Maria K."/>
            <person name="Li B."/>
        </authorList>
    </citation>
    <scope>NUCLEOTIDE SEQUENCE [LARGE SCALE GENOMIC DNA]</scope>
    <source>
        <strain evidence="2 3">ATCC 21532</strain>
    </source>
</reference>
<comment type="caution">
    <text evidence="2">The sequence shown here is derived from an EMBL/GenBank/DDBJ whole genome shotgun (WGS) entry which is preliminary data.</text>
</comment>
<dbReference type="OrthoDB" id="4237295at2"/>
<protein>
    <submittedName>
        <fullName evidence="2">Uncharacterized protein</fullName>
    </submittedName>
</protein>
<feature type="transmembrane region" description="Helical" evidence="1">
    <location>
        <begin position="109"/>
        <end position="128"/>
    </location>
</feature>
<organism evidence="2 3">
    <name type="scientific">Streptomyces cinnamoneus</name>
    <name type="common">Streptoverticillium cinnamoneum</name>
    <dbReference type="NCBI Taxonomy" id="53446"/>
    <lineage>
        <taxon>Bacteria</taxon>
        <taxon>Bacillati</taxon>
        <taxon>Actinomycetota</taxon>
        <taxon>Actinomycetes</taxon>
        <taxon>Kitasatosporales</taxon>
        <taxon>Streptomycetaceae</taxon>
        <taxon>Streptomyces</taxon>
        <taxon>Streptomyces cinnamoneus group</taxon>
    </lineage>
</organism>
<keyword evidence="3" id="KW-1185">Reference proteome</keyword>
<accession>A0A2G1XFX3</accession>
<evidence type="ECO:0000313" key="2">
    <source>
        <dbReference type="EMBL" id="PHQ50138.1"/>
    </source>
</evidence>
<dbReference type="AlphaFoldDB" id="A0A2G1XFX3"/>
<proteinExistence type="predicted"/>
<keyword evidence="1" id="KW-0812">Transmembrane</keyword>
<dbReference type="EMBL" id="NHZO01000151">
    <property type="protein sequence ID" value="PHQ50138.1"/>
    <property type="molecule type" value="Genomic_DNA"/>
</dbReference>
<evidence type="ECO:0000256" key="1">
    <source>
        <dbReference type="SAM" id="Phobius"/>
    </source>
</evidence>
<dbReference type="RefSeq" id="WP_099200624.1">
    <property type="nucleotide sequence ID" value="NZ_JBIRXA010000001.1"/>
</dbReference>
<gene>
    <name evidence="2" type="ORF">BLA24_21375</name>
</gene>